<organism evidence="1 2">
    <name type="scientific">Malus baccata</name>
    <name type="common">Siberian crab apple</name>
    <name type="synonym">Pyrus baccata</name>
    <dbReference type="NCBI Taxonomy" id="106549"/>
    <lineage>
        <taxon>Eukaryota</taxon>
        <taxon>Viridiplantae</taxon>
        <taxon>Streptophyta</taxon>
        <taxon>Embryophyta</taxon>
        <taxon>Tracheophyta</taxon>
        <taxon>Spermatophyta</taxon>
        <taxon>Magnoliopsida</taxon>
        <taxon>eudicotyledons</taxon>
        <taxon>Gunneridae</taxon>
        <taxon>Pentapetalae</taxon>
        <taxon>rosids</taxon>
        <taxon>fabids</taxon>
        <taxon>Rosales</taxon>
        <taxon>Rosaceae</taxon>
        <taxon>Amygdaloideae</taxon>
        <taxon>Maleae</taxon>
        <taxon>Malus</taxon>
    </lineage>
</organism>
<proteinExistence type="predicted"/>
<dbReference type="EMBL" id="VIEB01000025">
    <property type="protein sequence ID" value="TQE11838.1"/>
    <property type="molecule type" value="Genomic_DNA"/>
</dbReference>
<protein>
    <submittedName>
        <fullName evidence="1">Uncharacterized protein</fullName>
    </submittedName>
</protein>
<reference evidence="1 2" key="1">
    <citation type="journal article" date="2019" name="G3 (Bethesda)">
        <title>Sequencing of a Wild Apple (Malus baccata) Genome Unravels the Differences Between Cultivated and Wild Apple Species Regarding Disease Resistance and Cold Tolerance.</title>
        <authorList>
            <person name="Chen X."/>
        </authorList>
    </citation>
    <scope>NUCLEOTIDE SEQUENCE [LARGE SCALE GENOMIC DNA]</scope>
    <source>
        <strain evidence="2">cv. Shandingzi</strain>
        <tissue evidence="1">Leaves</tissue>
    </source>
</reference>
<sequence>MNNFGWVIRVPSSFDRILNKNGLPCPPFDTSEKCEGMTSGLCVPCSKIIGNFDKMRLQ</sequence>
<evidence type="ECO:0000313" key="1">
    <source>
        <dbReference type="EMBL" id="TQE11838.1"/>
    </source>
</evidence>
<comment type="caution">
    <text evidence="1">The sequence shown here is derived from an EMBL/GenBank/DDBJ whole genome shotgun (WGS) entry which is preliminary data.</text>
</comment>
<gene>
    <name evidence="1" type="ORF">C1H46_002472</name>
</gene>
<dbReference type="Proteomes" id="UP000315295">
    <property type="component" value="Unassembled WGS sequence"/>
</dbReference>
<accession>A0A540NLE9</accession>
<keyword evidence="2" id="KW-1185">Reference proteome</keyword>
<dbReference type="AlphaFoldDB" id="A0A540NLE9"/>
<evidence type="ECO:0000313" key="2">
    <source>
        <dbReference type="Proteomes" id="UP000315295"/>
    </source>
</evidence>
<name>A0A540NLE9_MALBA</name>